<name>A0A1F5KSG7_9BACT</name>
<accession>A0A1F5KSG7</accession>
<feature type="transmembrane region" description="Helical" evidence="1">
    <location>
        <begin position="61"/>
        <end position="77"/>
    </location>
</feature>
<organism evidence="2 3">
    <name type="scientific">Candidatus Daviesbacteria bacterium RIFCSPLOWO2_01_FULL_39_12</name>
    <dbReference type="NCBI Taxonomy" id="1797785"/>
    <lineage>
        <taxon>Bacteria</taxon>
        <taxon>Candidatus Daviesiibacteriota</taxon>
    </lineage>
</organism>
<dbReference type="STRING" id="1797785.A3B45_02420"/>
<dbReference type="Proteomes" id="UP000178565">
    <property type="component" value="Unassembled WGS sequence"/>
</dbReference>
<feature type="transmembrane region" description="Helical" evidence="1">
    <location>
        <begin position="83"/>
        <end position="102"/>
    </location>
</feature>
<comment type="caution">
    <text evidence="2">The sequence shown here is derived from an EMBL/GenBank/DDBJ whole genome shotgun (WGS) entry which is preliminary data.</text>
</comment>
<sequence>MFKLFKRILPALIWWGIFIYVILQIPYPESITQANIIQLLTFFFPLFLAATLTLNIFLKNIFISTSLSLGLIMTLFLKALDSLNLVTGILLIISVGLLISYFRKIRKKSLTNYSKIPKLTHVRK</sequence>
<evidence type="ECO:0000313" key="3">
    <source>
        <dbReference type="Proteomes" id="UP000178565"/>
    </source>
</evidence>
<keyword evidence="1" id="KW-0812">Transmembrane</keyword>
<dbReference type="AlphaFoldDB" id="A0A1F5KSG7"/>
<proteinExistence type="predicted"/>
<gene>
    <name evidence="2" type="ORF">A3B45_02420</name>
</gene>
<dbReference type="EMBL" id="MFDM01000011">
    <property type="protein sequence ID" value="OGE43862.1"/>
    <property type="molecule type" value="Genomic_DNA"/>
</dbReference>
<keyword evidence="1" id="KW-1133">Transmembrane helix</keyword>
<protein>
    <submittedName>
        <fullName evidence="2">Uncharacterized protein</fullName>
    </submittedName>
</protein>
<evidence type="ECO:0000256" key="1">
    <source>
        <dbReference type="SAM" id="Phobius"/>
    </source>
</evidence>
<keyword evidence="1" id="KW-0472">Membrane</keyword>
<evidence type="ECO:0000313" key="2">
    <source>
        <dbReference type="EMBL" id="OGE43862.1"/>
    </source>
</evidence>
<reference evidence="2 3" key="1">
    <citation type="journal article" date="2016" name="Nat. Commun.">
        <title>Thousands of microbial genomes shed light on interconnected biogeochemical processes in an aquifer system.</title>
        <authorList>
            <person name="Anantharaman K."/>
            <person name="Brown C.T."/>
            <person name="Hug L.A."/>
            <person name="Sharon I."/>
            <person name="Castelle C.J."/>
            <person name="Probst A.J."/>
            <person name="Thomas B.C."/>
            <person name="Singh A."/>
            <person name="Wilkins M.J."/>
            <person name="Karaoz U."/>
            <person name="Brodie E.L."/>
            <person name="Williams K.H."/>
            <person name="Hubbard S.S."/>
            <person name="Banfield J.F."/>
        </authorList>
    </citation>
    <scope>NUCLEOTIDE SEQUENCE [LARGE SCALE GENOMIC DNA]</scope>
</reference>
<feature type="transmembrane region" description="Helical" evidence="1">
    <location>
        <begin position="33"/>
        <end position="54"/>
    </location>
</feature>
<feature type="transmembrane region" description="Helical" evidence="1">
    <location>
        <begin position="7"/>
        <end position="27"/>
    </location>
</feature>